<name>A0ABY4ZDR2_9ACTN</name>
<dbReference type="InterPro" id="IPR006500">
    <property type="entry name" value="Helicase_put_C_phage/plasmid"/>
</dbReference>
<evidence type="ECO:0000313" key="6">
    <source>
        <dbReference type="EMBL" id="USQ86974.1"/>
    </source>
</evidence>
<dbReference type="Pfam" id="PF08706">
    <property type="entry name" value="D5_N"/>
    <property type="match status" value="1"/>
</dbReference>
<dbReference type="NCBIfam" id="TIGR01613">
    <property type="entry name" value="primase_Cterm"/>
    <property type="match status" value="1"/>
</dbReference>
<dbReference type="InterPro" id="IPR027417">
    <property type="entry name" value="P-loop_NTPase"/>
</dbReference>
<evidence type="ECO:0000256" key="2">
    <source>
        <dbReference type="ARBA" id="ARBA00022801"/>
    </source>
</evidence>
<reference evidence="6" key="1">
    <citation type="submission" date="2022-06" db="EMBL/GenBank/DDBJ databases">
        <title>Complete genome sequence of soil microorganisms Streptomyces sp. Qhu-M197 isolated from Alpine meadows habitats on the Tibetan Plateau.</title>
        <authorList>
            <person name="Zhang B."/>
            <person name="Xiang X."/>
            <person name="Fan J."/>
        </authorList>
    </citation>
    <scope>NUCLEOTIDE SEQUENCE</scope>
    <source>
        <strain evidence="6">Qhu-M197</strain>
    </source>
</reference>
<dbReference type="InterPro" id="IPR014818">
    <property type="entry name" value="Phage/plasmid_primase_P4_C"/>
</dbReference>
<dbReference type="InterPro" id="IPR051620">
    <property type="entry name" value="ORF904-like_C"/>
</dbReference>
<dbReference type="PROSITE" id="PS51206">
    <property type="entry name" value="SF3_HELICASE_1"/>
    <property type="match status" value="1"/>
</dbReference>
<feature type="region of interest" description="Disordered" evidence="4">
    <location>
        <begin position="26"/>
        <end position="51"/>
    </location>
</feature>
<dbReference type="RefSeq" id="WP_252552763.1">
    <property type="nucleotide sequence ID" value="NZ_CP099468.1"/>
</dbReference>
<evidence type="ECO:0000256" key="3">
    <source>
        <dbReference type="ARBA" id="ARBA00022840"/>
    </source>
</evidence>
<dbReference type="Proteomes" id="UP001056374">
    <property type="component" value="Chromosome"/>
</dbReference>
<feature type="domain" description="SF3 helicase" evidence="5">
    <location>
        <begin position="249"/>
        <end position="406"/>
    </location>
</feature>
<dbReference type="PANTHER" id="PTHR35372:SF2">
    <property type="entry name" value="SF3 HELICASE DOMAIN-CONTAINING PROTEIN"/>
    <property type="match status" value="1"/>
</dbReference>
<proteinExistence type="predicted"/>
<protein>
    <submittedName>
        <fullName evidence="6">Phage/plasmid primase, P4 family</fullName>
    </submittedName>
</protein>
<evidence type="ECO:0000256" key="4">
    <source>
        <dbReference type="SAM" id="MobiDB-lite"/>
    </source>
</evidence>
<evidence type="ECO:0000313" key="7">
    <source>
        <dbReference type="Proteomes" id="UP001056374"/>
    </source>
</evidence>
<dbReference type="PANTHER" id="PTHR35372">
    <property type="entry name" value="ATP BINDING PROTEIN-RELATED"/>
    <property type="match status" value="1"/>
</dbReference>
<dbReference type="Gene3D" id="3.40.50.300">
    <property type="entry name" value="P-loop containing nucleotide triphosphate hydrolases"/>
    <property type="match status" value="1"/>
</dbReference>
<dbReference type="InterPro" id="IPR045455">
    <property type="entry name" value="NrS-1_pol-like_helicase"/>
</dbReference>
<keyword evidence="1" id="KW-0547">Nucleotide-binding</keyword>
<organism evidence="6 7">
    <name type="scientific">Streptomyces phaeoluteigriseus</name>
    <dbReference type="NCBI Taxonomy" id="114686"/>
    <lineage>
        <taxon>Bacteria</taxon>
        <taxon>Bacillati</taxon>
        <taxon>Actinomycetota</taxon>
        <taxon>Actinomycetes</taxon>
        <taxon>Kitasatosporales</taxon>
        <taxon>Streptomycetaceae</taxon>
        <taxon>Streptomyces</taxon>
        <taxon>Streptomyces aurantiacus group</taxon>
    </lineage>
</organism>
<sequence>MTSAHDPMDPTVRLLTGLSAGEHDGGDMWLDDWSGEERRQSSEELPPPDNPMAVARELLPAWRHRGVSTLLHWRGQWMRWQGAHWVAVDDAAMRAELYPLTEHATFTVITAKEEIKVVPWAPTRVKIANLMEAAAAITHLSSVVDVPSWLESGQGGQGSGWGDGQGSIAVNPQVVRGGQGGQGFSEPSRYGDTFVACRNGLLNLRTRQLLPPTPSFFNLVSTPCCYDADAPEPTEWLKFLDAVLPADAQGVELLQEWFGYVLSGRTDLQKMLLLVGARRSGKGTIGRILTALVGKPHVASPTLSSMATNFGMSTLIGKSLAIIGDARVPRGGSDTVVERLLSITGEDSLDVDRKNRDLWTGRLPARIMILSNDLPGFADASGAITSRMVMLTFAQSFLGKEDTGLEGRLMAELPSILNWSLLGLDRLDKRGKFLQPESSATAIEILAESVSPFNAFLSECCVVGPEHSVSKDVLYAAWEAWCIDSKRDHPGTKEGLAKRLFSVNPGIRSVRGREGERRIQTYQGIAIRPAMTSNPDHPDHPWQTSL</sequence>
<accession>A0ABY4ZDR2</accession>
<evidence type="ECO:0000259" key="5">
    <source>
        <dbReference type="PROSITE" id="PS51206"/>
    </source>
</evidence>
<keyword evidence="2" id="KW-0378">Hydrolase</keyword>
<keyword evidence="3" id="KW-0067">ATP-binding</keyword>
<gene>
    <name evidence="6" type="ORF">NFX46_26625</name>
</gene>
<dbReference type="SUPFAM" id="SSF52540">
    <property type="entry name" value="P-loop containing nucleoside triphosphate hydrolases"/>
    <property type="match status" value="1"/>
</dbReference>
<evidence type="ECO:0000256" key="1">
    <source>
        <dbReference type="ARBA" id="ARBA00022741"/>
    </source>
</evidence>
<dbReference type="InterPro" id="IPR014015">
    <property type="entry name" value="Helicase_SF3_DNA-vir"/>
</dbReference>
<dbReference type="EMBL" id="CP099468">
    <property type="protein sequence ID" value="USQ86974.1"/>
    <property type="molecule type" value="Genomic_DNA"/>
</dbReference>
<dbReference type="Pfam" id="PF19263">
    <property type="entry name" value="DUF5906"/>
    <property type="match status" value="1"/>
</dbReference>
<keyword evidence="7" id="KW-1185">Reference proteome</keyword>